<evidence type="ECO:0000313" key="1">
    <source>
        <dbReference type="EMBL" id="MCD7463652.1"/>
    </source>
</evidence>
<sequence length="60" mass="6603">MQDKCSVVWDDAMQYVANAICSESWNLTSGNLASSLGRSYCETRQVTTGHLTPHLGLNNK</sequence>
<organism evidence="1 2">
    <name type="scientific">Datura stramonium</name>
    <name type="common">Jimsonweed</name>
    <name type="synonym">Common thornapple</name>
    <dbReference type="NCBI Taxonomy" id="4076"/>
    <lineage>
        <taxon>Eukaryota</taxon>
        <taxon>Viridiplantae</taxon>
        <taxon>Streptophyta</taxon>
        <taxon>Embryophyta</taxon>
        <taxon>Tracheophyta</taxon>
        <taxon>Spermatophyta</taxon>
        <taxon>Magnoliopsida</taxon>
        <taxon>eudicotyledons</taxon>
        <taxon>Gunneridae</taxon>
        <taxon>Pentapetalae</taxon>
        <taxon>asterids</taxon>
        <taxon>lamiids</taxon>
        <taxon>Solanales</taxon>
        <taxon>Solanaceae</taxon>
        <taxon>Solanoideae</taxon>
        <taxon>Datureae</taxon>
        <taxon>Datura</taxon>
    </lineage>
</organism>
<protein>
    <submittedName>
        <fullName evidence="1">Uncharacterized protein</fullName>
    </submittedName>
</protein>
<reference evidence="1 2" key="1">
    <citation type="journal article" date="2021" name="BMC Genomics">
        <title>Datura genome reveals duplications of psychoactive alkaloid biosynthetic genes and high mutation rate following tissue culture.</title>
        <authorList>
            <person name="Rajewski A."/>
            <person name="Carter-House D."/>
            <person name="Stajich J."/>
            <person name="Litt A."/>
        </authorList>
    </citation>
    <scope>NUCLEOTIDE SEQUENCE [LARGE SCALE GENOMIC DNA]</scope>
    <source>
        <strain evidence="1">AR-01</strain>
    </source>
</reference>
<dbReference type="EMBL" id="JACEIK010000901">
    <property type="protein sequence ID" value="MCD7463652.1"/>
    <property type="molecule type" value="Genomic_DNA"/>
</dbReference>
<comment type="caution">
    <text evidence="1">The sequence shown here is derived from an EMBL/GenBank/DDBJ whole genome shotgun (WGS) entry which is preliminary data.</text>
</comment>
<feature type="non-terminal residue" evidence="1">
    <location>
        <position position="60"/>
    </location>
</feature>
<accession>A0ABS8SZB3</accession>
<keyword evidence="2" id="KW-1185">Reference proteome</keyword>
<evidence type="ECO:0000313" key="2">
    <source>
        <dbReference type="Proteomes" id="UP000823775"/>
    </source>
</evidence>
<proteinExistence type="predicted"/>
<name>A0ABS8SZB3_DATST</name>
<gene>
    <name evidence="1" type="ORF">HAX54_051075</name>
</gene>
<dbReference type="Proteomes" id="UP000823775">
    <property type="component" value="Unassembled WGS sequence"/>
</dbReference>